<reference evidence="8 9" key="1">
    <citation type="submission" date="2021-11" db="EMBL/GenBank/DDBJ databases">
        <authorList>
            <person name="Islam A."/>
            <person name="Islam S."/>
            <person name="Flora M.S."/>
            <person name="Rahman M."/>
            <person name="Ziaur R.M."/>
            <person name="Epstein J.H."/>
            <person name="Hassan M."/>
            <person name="Klassen M."/>
            <person name="Woodard K."/>
            <person name="Webb A."/>
            <person name="Webby R.J."/>
            <person name="El Zowalaty M.E."/>
        </authorList>
    </citation>
    <scope>NUCLEOTIDE SEQUENCE [LARGE SCALE GENOMIC DNA]</scope>
    <source>
        <strain evidence="8">Pbs1</strain>
    </source>
</reference>
<keyword evidence="3 6" id="KW-0812">Transmembrane</keyword>
<evidence type="ECO:0000256" key="1">
    <source>
        <dbReference type="ARBA" id="ARBA00004141"/>
    </source>
</evidence>
<evidence type="ECO:0000313" key="8">
    <source>
        <dbReference type="EMBL" id="CAH0515024.1"/>
    </source>
</evidence>
<comment type="subcellular location">
    <subcellularLocation>
        <location evidence="1">Membrane</location>
        <topology evidence="1">Multi-pass membrane protein</topology>
    </subcellularLocation>
</comment>
<keyword evidence="7" id="KW-0732">Signal</keyword>
<dbReference type="InterPro" id="IPR018908">
    <property type="entry name" value="TMEM234"/>
</dbReference>
<dbReference type="PANTHER" id="PTHR28668:SF1">
    <property type="entry name" value="TRANSMEMBRANE PROTEIN 234"/>
    <property type="match status" value="1"/>
</dbReference>
<feature type="signal peptide" evidence="7">
    <location>
        <begin position="1"/>
        <end position="19"/>
    </location>
</feature>
<dbReference type="PANTHER" id="PTHR28668">
    <property type="entry name" value="TRANSMEMBRANE PROTEIN 234"/>
    <property type="match status" value="1"/>
</dbReference>
<keyword evidence="9" id="KW-1185">Reference proteome</keyword>
<evidence type="ECO:0000256" key="5">
    <source>
        <dbReference type="ARBA" id="ARBA00023136"/>
    </source>
</evidence>
<name>A0ABN8CQZ1_9STRA</name>
<keyword evidence="4 6" id="KW-1133">Transmembrane helix</keyword>
<evidence type="ECO:0000256" key="2">
    <source>
        <dbReference type="ARBA" id="ARBA00005977"/>
    </source>
</evidence>
<dbReference type="Pfam" id="PF10639">
    <property type="entry name" value="TMEM234"/>
    <property type="match status" value="1"/>
</dbReference>
<evidence type="ECO:0000256" key="3">
    <source>
        <dbReference type="ARBA" id="ARBA00022692"/>
    </source>
</evidence>
<evidence type="ECO:0000256" key="7">
    <source>
        <dbReference type="SAM" id="SignalP"/>
    </source>
</evidence>
<organism evidence="8 9">
    <name type="scientific">Peronospora belbahrii</name>
    <dbReference type="NCBI Taxonomy" id="622444"/>
    <lineage>
        <taxon>Eukaryota</taxon>
        <taxon>Sar</taxon>
        <taxon>Stramenopiles</taxon>
        <taxon>Oomycota</taxon>
        <taxon>Peronosporomycetes</taxon>
        <taxon>Peronosporales</taxon>
        <taxon>Peronosporaceae</taxon>
        <taxon>Peronospora</taxon>
    </lineage>
</organism>
<dbReference type="Proteomes" id="UP001158986">
    <property type="component" value="Unassembled WGS sequence"/>
</dbReference>
<evidence type="ECO:0008006" key="10">
    <source>
        <dbReference type="Google" id="ProtNLM"/>
    </source>
</evidence>
<accession>A0ABN8CQZ1</accession>
<dbReference type="EMBL" id="CAKLCB010000096">
    <property type="protein sequence ID" value="CAH0515024.1"/>
    <property type="molecule type" value="Genomic_DNA"/>
</dbReference>
<gene>
    <name evidence="8" type="ORF">PBS001_LOCUS1752</name>
</gene>
<dbReference type="SUPFAM" id="SSF103481">
    <property type="entry name" value="Multidrug resistance efflux transporter EmrE"/>
    <property type="match status" value="1"/>
</dbReference>
<evidence type="ECO:0000256" key="6">
    <source>
        <dbReference type="SAM" id="Phobius"/>
    </source>
</evidence>
<comment type="similarity">
    <text evidence="2">Belongs to the TMEM234 family.</text>
</comment>
<proteinExistence type="inferred from homology"/>
<feature type="chain" id="PRO_5047514071" description="Transmembrane protein 234" evidence="7">
    <location>
        <begin position="20"/>
        <end position="127"/>
    </location>
</feature>
<evidence type="ECO:0000256" key="4">
    <source>
        <dbReference type="ARBA" id="ARBA00022989"/>
    </source>
</evidence>
<evidence type="ECO:0000313" key="9">
    <source>
        <dbReference type="Proteomes" id="UP001158986"/>
    </source>
</evidence>
<dbReference type="InterPro" id="IPR037185">
    <property type="entry name" value="EmrE-like"/>
</dbReference>
<keyword evidence="5 6" id="KW-0472">Membrane</keyword>
<protein>
    <recommendedName>
        <fullName evidence="10">Transmembrane protein 234</fullName>
    </recommendedName>
</protein>
<dbReference type="Gene3D" id="1.10.3730.20">
    <property type="match status" value="1"/>
</dbReference>
<feature type="transmembrane region" description="Helical" evidence="6">
    <location>
        <begin position="106"/>
        <end position="124"/>
    </location>
</feature>
<sequence length="127" mass="14066">MSTLVAFLFVGTLWGCTNPFIKRGTNDNVMYTRKDNSIGEFINQFVGLVKNWQFLLPFAMNQSGSVFYVYLLSSADISNAVPICNSLTFIFTAITSRLLGEKLQRPASTYTGMLLILAGVAICFNSK</sequence>
<feature type="transmembrane region" description="Helical" evidence="6">
    <location>
        <begin position="80"/>
        <end position="100"/>
    </location>
</feature>
<comment type="caution">
    <text evidence="8">The sequence shown here is derived from an EMBL/GenBank/DDBJ whole genome shotgun (WGS) entry which is preliminary data.</text>
</comment>